<keyword evidence="8 11" id="KW-0472">Membrane</keyword>
<comment type="similarity">
    <text evidence="9">Belongs to the major facilitator superfamily. Phosphate:H(+) symporter (TC 2.A.1.9) family.</text>
</comment>
<feature type="transmembrane region" description="Helical" evidence="11">
    <location>
        <begin position="424"/>
        <end position="445"/>
    </location>
</feature>
<dbReference type="InterPro" id="IPR045262">
    <property type="entry name" value="STP/PLT_plant"/>
</dbReference>
<dbReference type="PANTHER" id="PTHR23500">
    <property type="entry name" value="SOLUTE CARRIER FAMILY 2, FACILITATED GLUCOSE TRANSPORTER"/>
    <property type="match status" value="1"/>
</dbReference>
<evidence type="ECO:0000256" key="7">
    <source>
        <dbReference type="ARBA" id="ARBA00022989"/>
    </source>
</evidence>
<evidence type="ECO:0000256" key="9">
    <source>
        <dbReference type="ARBA" id="ARBA00044504"/>
    </source>
</evidence>
<evidence type="ECO:0000256" key="3">
    <source>
        <dbReference type="ARBA" id="ARBA00022448"/>
    </source>
</evidence>
<evidence type="ECO:0000313" key="13">
    <source>
        <dbReference type="EMBL" id="VFQ64645.1"/>
    </source>
</evidence>
<evidence type="ECO:0000256" key="6">
    <source>
        <dbReference type="ARBA" id="ARBA00022847"/>
    </source>
</evidence>
<keyword evidence="4" id="KW-0762">Sugar transport</keyword>
<evidence type="ECO:0000256" key="11">
    <source>
        <dbReference type="SAM" id="Phobius"/>
    </source>
</evidence>
<dbReference type="InterPro" id="IPR044778">
    <property type="entry name" value="MFS_STP/MST-like_plant"/>
</dbReference>
<dbReference type="GO" id="GO:0015293">
    <property type="term" value="F:symporter activity"/>
    <property type="evidence" value="ECO:0007669"/>
    <property type="project" value="UniProtKB-KW"/>
</dbReference>
<protein>
    <recommendedName>
        <fullName evidence="12">Major facilitator superfamily (MFS) profile domain-containing protein</fullName>
    </recommendedName>
</protein>
<dbReference type="Gene3D" id="1.20.1250.20">
    <property type="entry name" value="MFS general substrate transporter like domains"/>
    <property type="match status" value="1"/>
</dbReference>
<comment type="subcellular location">
    <subcellularLocation>
        <location evidence="1">Membrane</location>
        <topology evidence="1">Multi-pass membrane protein</topology>
    </subcellularLocation>
</comment>
<dbReference type="PROSITE" id="PS50850">
    <property type="entry name" value="MFS"/>
    <property type="match status" value="1"/>
</dbReference>
<gene>
    <name evidence="13" type="ORF">CCAM_LOCUS6421</name>
</gene>
<dbReference type="InterPro" id="IPR020846">
    <property type="entry name" value="MFS_dom"/>
</dbReference>
<evidence type="ECO:0000256" key="4">
    <source>
        <dbReference type="ARBA" id="ARBA00022597"/>
    </source>
</evidence>
<accession>A0A484KJI7</accession>
<feature type="transmembrane region" description="Helical" evidence="11">
    <location>
        <begin position="496"/>
        <end position="519"/>
    </location>
</feature>
<dbReference type="NCBIfam" id="TIGR00879">
    <property type="entry name" value="SP"/>
    <property type="match status" value="1"/>
</dbReference>
<dbReference type="InterPro" id="IPR005828">
    <property type="entry name" value="MFS_sugar_transport-like"/>
</dbReference>
<feature type="transmembrane region" description="Helical" evidence="11">
    <location>
        <begin position="395"/>
        <end position="417"/>
    </location>
</feature>
<feature type="transmembrane region" description="Helical" evidence="11">
    <location>
        <begin position="186"/>
        <end position="205"/>
    </location>
</feature>
<organism evidence="13 14">
    <name type="scientific">Cuscuta campestris</name>
    <dbReference type="NCBI Taxonomy" id="132261"/>
    <lineage>
        <taxon>Eukaryota</taxon>
        <taxon>Viridiplantae</taxon>
        <taxon>Streptophyta</taxon>
        <taxon>Embryophyta</taxon>
        <taxon>Tracheophyta</taxon>
        <taxon>Spermatophyta</taxon>
        <taxon>Magnoliopsida</taxon>
        <taxon>eudicotyledons</taxon>
        <taxon>Gunneridae</taxon>
        <taxon>Pentapetalae</taxon>
        <taxon>asterids</taxon>
        <taxon>lamiids</taxon>
        <taxon>Solanales</taxon>
        <taxon>Convolvulaceae</taxon>
        <taxon>Cuscuteae</taxon>
        <taxon>Cuscuta</taxon>
        <taxon>Cuscuta subgen. Grammica</taxon>
        <taxon>Cuscuta sect. Cleistogrammica</taxon>
    </lineage>
</organism>
<dbReference type="AlphaFoldDB" id="A0A484KJI7"/>
<dbReference type="GO" id="GO:0016020">
    <property type="term" value="C:membrane"/>
    <property type="evidence" value="ECO:0007669"/>
    <property type="project" value="UniProtKB-SubCell"/>
</dbReference>
<feature type="transmembrane region" description="Helical" evidence="11">
    <location>
        <begin position="244"/>
        <end position="265"/>
    </location>
</feature>
<name>A0A484KJI7_9ASTE</name>
<evidence type="ECO:0000259" key="12">
    <source>
        <dbReference type="PROSITE" id="PS50850"/>
    </source>
</evidence>
<dbReference type="Pfam" id="PF00083">
    <property type="entry name" value="Sugar_tr"/>
    <property type="match status" value="1"/>
</dbReference>
<keyword evidence="6" id="KW-0769">Symport</keyword>
<comment type="similarity">
    <text evidence="2 10">Belongs to the major facilitator superfamily. Sugar transporter (TC 2.A.1.1) family.</text>
</comment>
<feature type="transmembrane region" description="Helical" evidence="11">
    <location>
        <begin position="155"/>
        <end position="174"/>
    </location>
</feature>
<dbReference type="PROSITE" id="PS00216">
    <property type="entry name" value="SUGAR_TRANSPORT_1"/>
    <property type="match status" value="1"/>
</dbReference>
<feature type="transmembrane region" description="Helical" evidence="11">
    <location>
        <begin position="457"/>
        <end position="484"/>
    </location>
</feature>
<keyword evidence="3 10" id="KW-0813">Transport</keyword>
<dbReference type="OrthoDB" id="1267099at2759"/>
<keyword evidence="5 11" id="KW-0812">Transmembrane</keyword>
<dbReference type="Proteomes" id="UP000595140">
    <property type="component" value="Unassembled WGS sequence"/>
</dbReference>
<dbReference type="EMBL" id="OOIL02000416">
    <property type="protein sequence ID" value="VFQ64645.1"/>
    <property type="molecule type" value="Genomic_DNA"/>
</dbReference>
<feature type="transmembrane region" description="Helical" evidence="11">
    <location>
        <begin position="61"/>
        <end position="82"/>
    </location>
</feature>
<evidence type="ECO:0000256" key="5">
    <source>
        <dbReference type="ARBA" id="ARBA00022692"/>
    </source>
</evidence>
<feature type="transmembrane region" description="Helical" evidence="11">
    <location>
        <begin position="525"/>
        <end position="547"/>
    </location>
</feature>
<evidence type="ECO:0000256" key="1">
    <source>
        <dbReference type="ARBA" id="ARBA00004141"/>
    </source>
</evidence>
<feature type="domain" description="Major facilitator superfamily (MFS) profile" evidence="12">
    <location>
        <begin position="101"/>
        <end position="550"/>
    </location>
</feature>
<dbReference type="SUPFAM" id="SSF103473">
    <property type="entry name" value="MFS general substrate transporter"/>
    <property type="match status" value="1"/>
</dbReference>
<dbReference type="InterPro" id="IPR005829">
    <property type="entry name" value="Sugar_transporter_CS"/>
</dbReference>
<dbReference type="PANTHER" id="PTHR23500:SF511">
    <property type="entry name" value="SUGAR TRANSPORT PROTEIN 2"/>
    <property type="match status" value="1"/>
</dbReference>
<dbReference type="InterPro" id="IPR036259">
    <property type="entry name" value="MFS_trans_sf"/>
</dbReference>
<evidence type="ECO:0000256" key="10">
    <source>
        <dbReference type="RuleBase" id="RU003346"/>
    </source>
</evidence>
<keyword evidence="14" id="KW-1185">Reference proteome</keyword>
<keyword evidence="7 11" id="KW-1133">Transmembrane helix</keyword>
<evidence type="ECO:0000313" key="14">
    <source>
        <dbReference type="Proteomes" id="UP000595140"/>
    </source>
</evidence>
<dbReference type="InterPro" id="IPR003663">
    <property type="entry name" value="Sugar/inositol_transpt"/>
</dbReference>
<proteinExistence type="inferred from homology"/>
<dbReference type="PRINTS" id="PR00171">
    <property type="entry name" value="SUGRTRNSPORT"/>
</dbReference>
<feature type="transmembrane region" description="Helical" evidence="11">
    <location>
        <begin position="94"/>
        <end position="114"/>
    </location>
</feature>
<feature type="transmembrane region" description="Helical" evidence="11">
    <location>
        <begin position="277"/>
        <end position="297"/>
    </location>
</feature>
<evidence type="ECO:0000256" key="8">
    <source>
        <dbReference type="ARBA" id="ARBA00023136"/>
    </source>
</evidence>
<dbReference type="CDD" id="cd17361">
    <property type="entry name" value="MFS_STP"/>
    <property type="match status" value="1"/>
</dbReference>
<evidence type="ECO:0000256" key="2">
    <source>
        <dbReference type="ARBA" id="ARBA00010992"/>
    </source>
</evidence>
<feature type="transmembrane region" description="Helical" evidence="11">
    <location>
        <begin position="359"/>
        <end position="383"/>
    </location>
</feature>
<reference evidence="13 14" key="1">
    <citation type="submission" date="2018-04" db="EMBL/GenBank/DDBJ databases">
        <authorList>
            <person name="Vogel A."/>
        </authorList>
    </citation>
    <scope>NUCLEOTIDE SEQUENCE [LARGE SCALE GENOMIC DNA]</scope>
</reference>
<dbReference type="FunFam" id="1.20.1250.20:FF:000002">
    <property type="entry name" value="Sugar transport protein 13"/>
    <property type="match status" value="1"/>
</dbReference>
<sequence length="585" mass="64697">MQRPKMYPRHENRRSRWCSLPSLIAPISCGVGGKKRRFMMLKTKRLRTAIMCIRKGVPRCILLLYIHIYIQIMPPAVNIVAAEKGAAVDIPARLTRQVFICCIIAAFGGFMFGYDIGISGGVTSMDDFLKKFFPGVYVKKHAAKEDNYCKFNDQYLQLFTSSLYLAAMVASWVASKLCTAFGRKPVMQSASFFFLVGAVLNAAAANLAMLIAGRLCLGIGVGFGNQAVPLFISEMAPPKIRGALNSCFQLLITIGILFANFINYFTSKMSGGYGWRISLGGAAIPALILGLGSLAILETPTSLVERGRTEEGRDALRRIRGTDSVEAELGEILRATEAARGIRHPFANLMTKRSNRPQFFCGTIIAVFQQFTGMNVIMFYAPVLFQTIGLGADASLISSVITGGVNAAATFITIGFVDRLGRKFLLVEGALQMLVCQCLAGAILMKHLHSTDAIPSHYAVMLLIVICVFVAGFAWSWGPLGWLIPSEIFSLETRTAGFFFAVSANMVCTFAIAQAFLTMMCHLKAWTFFFFAAWIVVMGVFSCFFLPETKGIPIDEMNERAWKKHWYWKKYIRDDERVSTLADEQ</sequence>
<dbReference type="GO" id="GO:0015145">
    <property type="term" value="F:monosaccharide transmembrane transporter activity"/>
    <property type="evidence" value="ECO:0007669"/>
    <property type="project" value="InterPro"/>
</dbReference>